<protein>
    <recommendedName>
        <fullName evidence="1">DUF6487 domain-containing protein</fullName>
    </recommendedName>
</protein>
<accession>A0ABR9R8L9</accession>
<dbReference type="RefSeq" id="WP_193536385.1">
    <property type="nucleotide sequence ID" value="NZ_AP031438.1"/>
</dbReference>
<evidence type="ECO:0000313" key="2">
    <source>
        <dbReference type="EMBL" id="MBE5055026.1"/>
    </source>
</evidence>
<organism evidence="2 3">
    <name type="scientific">Pseudoflavonifractor gallinarum</name>
    <dbReference type="NCBI Taxonomy" id="2779352"/>
    <lineage>
        <taxon>Bacteria</taxon>
        <taxon>Bacillati</taxon>
        <taxon>Bacillota</taxon>
        <taxon>Clostridia</taxon>
        <taxon>Eubacteriales</taxon>
        <taxon>Oscillospiraceae</taxon>
        <taxon>Pseudoflavonifractor</taxon>
    </lineage>
</organism>
<dbReference type="InterPro" id="IPR045504">
    <property type="entry name" value="DUF6487"/>
</dbReference>
<reference evidence="2 3" key="1">
    <citation type="submission" date="2020-10" db="EMBL/GenBank/DDBJ databases">
        <title>ChiBAC.</title>
        <authorList>
            <person name="Zenner C."/>
            <person name="Hitch T.C.A."/>
            <person name="Clavel T."/>
        </authorList>
    </citation>
    <scope>NUCLEOTIDE SEQUENCE [LARGE SCALE GENOMIC DNA]</scope>
    <source>
        <strain evidence="2 3">DSM 107456</strain>
    </source>
</reference>
<gene>
    <name evidence="2" type="ORF">INF37_03295</name>
</gene>
<keyword evidence="3" id="KW-1185">Reference proteome</keyword>
<comment type="caution">
    <text evidence="2">The sequence shown here is derived from an EMBL/GenBank/DDBJ whole genome shotgun (WGS) entry which is preliminary data.</text>
</comment>
<sequence length="85" mass="9188">MECPICHRAMEPGSVKLRTLGGFMSSRTTLTWYPRKASEKRGLGAILPAVGKQLSVISGMQSQTCPDAWYCPACGHVMALFSADP</sequence>
<dbReference type="Proteomes" id="UP000806211">
    <property type="component" value="Unassembled WGS sequence"/>
</dbReference>
<evidence type="ECO:0000259" key="1">
    <source>
        <dbReference type="Pfam" id="PF20097"/>
    </source>
</evidence>
<evidence type="ECO:0000313" key="3">
    <source>
        <dbReference type="Proteomes" id="UP000806211"/>
    </source>
</evidence>
<dbReference type="Pfam" id="PF20097">
    <property type="entry name" value="DUF6487"/>
    <property type="match status" value="1"/>
</dbReference>
<name>A0ABR9R8L9_9FIRM</name>
<dbReference type="EMBL" id="JADCKF010000002">
    <property type="protein sequence ID" value="MBE5055026.1"/>
    <property type="molecule type" value="Genomic_DNA"/>
</dbReference>
<feature type="domain" description="DUF6487" evidence="1">
    <location>
        <begin position="3"/>
        <end position="77"/>
    </location>
</feature>
<proteinExistence type="predicted"/>